<name>A0A2K8SLI6_9NOSO</name>
<dbReference type="RefSeq" id="WP_100898278.1">
    <property type="nucleotide sequence ID" value="NZ_CAWNNC010000001.1"/>
</dbReference>
<proteinExistence type="predicted"/>
<dbReference type="KEGG" id="nfl:COO91_02207"/>
<dbReference type="OrthoDB" id="513405at2"/>
<reference evidence="1 2" key="1">
    <citation type="submission" date="2017-11" db="EMBL/GenBank/DDBJ databases">
        <title>Complete genome of a free-living desiccation-tolerant cyanobacterium and its photosynthetic adaptation to extreme terrestrial habitat.</title>
        <authorList>
            <person name="Shang J."/>
        </authorList>
    </citation>
    <scope>NUCLEOTIDE SEQUENCE [LARGE SCALE GENOMIC DNA]</scope>
    <source>
        <strain evidence="1 2">CCNUN1</strain>
    </source>
</reference>
<protein>
    <recommendedName>
        <fullName evidence="3">SMI1/KNR4 family protein</fullName>
    </recommendedName>
</protein>
<evidence type="ECO:0000313" key="2">
    <source>
        <dbReference type="Proteomes" id="UP000232003"/>
    </source>
</evidence>
<keyword evidence="2" id="KW-1185">Reference proteome</keyword>
<gene>
    <name evidence="1" type="ORF">COO91_02207</name>
</gene>
<evidence type="ECO:0000313" key="1">
    <source>
        <dbReference type="EMBL" id="AUB36301.1"/>
    </source>
</evidence>
<dbReference type="EMBL" id="CP024785">
    <property type="protein sequence ID" value="AUB36301.1"/>
    <property type="molecule type" value="Genomic_DNA"/>
</dbReference>
<sequence length="213" mass="24402">MSILTEALERISSGVHFTKQGMSLEEVERRLSFFPFRLSDEAYEFYQWAGAPTGDQMPDGWDGSYNDNSTYYCFLEQLLEGADDLIHFLSLEEAEKYYSPRDADIYDQKCLPFVSYENGQLVIVGSETQIETSPVLQREGIKDKLWFPSLTNMMLAIAEALETVGTILPELSRNYDDEDYGTDDYDNKIRKNCKIVGEIAQKYGYPRGIILTN</sequence>
<dbReference type="Proteomes" id="UP000232003">
    <property type="component" value="Chromosome"/>
</dbReference>
<dbReference type="AlphaFoldDB" id="A0A2K8SLI6"/>
<organism evidence="1 2">
    <name type="scientific">Nostoc flagelliforme CCNUN1</name>
    <dbReference type="NCBI Taxonomy" id="2038116"/>
    <lineage>
        <taxon>Bacteria</taxon>
        <taxon>Bacillati</taxon>
        <taxon>Cyanobacteriota</taxon>
        <taxon>Cyanophyceae</taxon>
        <taxon>Nostocales</taxon>
        <taxon>Nostocaceae</taxon>
        <taxon>Nostoc</taxon>
    </lineage>
</organism>
<accession>A0A2K8SLI6</accession>
<evidence type="ECO:0008006" key="3">
    <source>
        <dbReference type="Google" id="ProtNLM"/>
    </source>
</evidence>